<dbReference type="PANTHER" id="PTHR22870">
    <property type="entry name" value="REGULATOR OF CHROMOSOME CONDENSATION"/>
    <property type="match status" value="1"/>
</dbReference>
<dbReference type="Proteomes" id="UP000054408">
    <property type="component" value="Unassembled WGS sequence"/>
</dbReference>
<dbReference type="Gene3D" id="2.130.10.30">
    <property type="entry name" value="Regulator of chromosome condensation 1/beta-lactamase-inhibitor protein II"/>
    <property type="match status" value="2"/>
</dbReference>
<dbReference type="GO" id="GO:0008270">
    <property type="term" value="F:zinc ion binding"/>
    <property type="evidence" value="ECO:0007669"/>
    <property type="project" value="UniProtKB-KW"/>
</dbReference>
<organism evidence="8 9">
    <name type="scientific">Thecamonas trahens ATCC 50062</name>
    <dbReference type="NCBI Taxonomy" id="461836"/>
    <lineage>
        <taxon>Eukaryota</taxon>
        <taxon>Apusozoa</taxon>
        <taxon>Apusomonadida</taxon>
        <taxon>Apusomonadidae</taxon>
        <taxon>Thecamonas</taxon>
    </lineage>
</organism>
<feature type="repeat" description="RCC1" evidence="6">
    <location>
        <begin position="198"/>
        <end position="249"/>
    </location>
</feature>
<feature type="repeat" description="RCC1" evidence="6">
    <location>
        <begin position="459"/>
        <end position="510"/>
    </location>
</feature>
<sequence length="576" mass="60754">MSDSSSAGLVEALAHALVGGALLKAGRSGKPHFRQFRLARVLFEDVNEVRIGQKTKVFSSNRMIEHEHISFSLITSSRTLDVICKDVSEFQLWTMALQAIVEGRIVGDSPELTDALQLADSGAKSSELTVQVRGKSAVVQRREDASDLYTWGDGASGRLGHGDEECRLVPQVVEALLGTDVRTFATAAAHMGAISPAGRLYMWGRGGFGRLGQGHERNRVTPLMVGELRETKVVALAAGDAHTLALTDSNAVYAWGSGADGRLGFECAKKRTPKEVPAAGALDVTQVLCGAVSSAVVTAAGALYTWGSSDHGQLGHGDLTQVTEPKLVDALADAGVAVAFAAMGVSHTAAVTTDGRLYMWGSGESGKLGTGSEADALLPTLIDHLTDVKAVALGASHTVILLADGSVYACGSNRMGQLGIGAKDVVQETRPVRVSLPDGLVVRHISSGNDHVAAVSADDKVLTWGLGLGGRLGHGSEANHWQPTFVELFNDKVVRTVECGGAHTAASVVHGWVDDGETKQCMACKSPFTFVRRRHHCRRCGGLFCGSCSSRKFPLLSLGFSEAVRVCDKCYSIVSN</sequence>
<dbReference type="PANTHER" id="PTHR22870:SF466">
    <property type="entry name" value="ANKYRIN REPEAT-CONTAINING PROTEIN"/>
    <property type="match status" value="1"/>
</dbReference>
<accession>A0A0L0DUN7</accession>
<dbReference type="Pfam" id="PF25390">
    <property type="entry name" value="WD40_RLD"/>
    <property type="match status" value="1"/>
</dbReference>
<dbReference type="InterPro" id="IPR013083">
    <property type="entry name" value="Znf_RING/FYVE/PHD"/>
</dbReference>
<dbReference type="OrthoDB" id="10253607at2759"/>
<evidence type="ECO:0000256" key="6">
    <source>
        <dbReference type="PROSITE-ProRule" id="PRU00235"/>
    </source>
</evidence>
<dbReference type="EMBL" id="GL349504">
    <property type="protein sequence ID" value="KNC55771.1"/>
    <property type="molecule type" value="Genomic_DNA"/>
</dbReference>
<reference evidence="8 9" key="1">
    <citation type="submission" date="2010-05" db="EMBL/GenBank/DDBJ databases">
        <title>The Genome Sequence of Thecamonas trahens ATCC 50062.</title>
        <authorList>
            <consortium name="The Broad Institute Genome Sequencing Platform"/>
            <person name="Russ C."/>
            <person name="Cuomo C."/>
            <person name="Shea T."/>
            <person name="Young S.K."/>
            <person name="Zeng Q."/>
            <person name="Koehrsen M."/>
            <person name="Haas B."/>
            <person name="Borodovsky M."/>
            <person name="Guigo R."/>
            <person name="Alvarado L."/>
            <person name="Berlin A."/>
            <person name="Bochicchio J."/>
            <person name="Borenstein D."/>
            <person name="Chapman S."/>
            <person name="Chen Z."/>
            <person name="Freedman E."/>
            <person name="Gellesch M."/>
            <person name="Goldberg J."/>
            <person name="Griggs A."/>
            <person name="Gujja S."/>
            <person name="Heilman E."/>
            <person name="Heiman D."/>
            <person name="Hepburn T."/>
            <person name="Howarth C."/>
            <person name="Jen D."/>
            <person name="Larson L."/>
            <person name="Mehta T."/>
            <person name="Park D."/>
            <person name="Pearson M."/>
            <person name="Roberts A."/>
            <person name="Saif S."/>
            <person name="Shenoy N."/>
            <person name="Sisk P."/>
            <person name="Stolte C."/>
            <person name="Sykes S."/>
            <person name="Thomson T."/>
            <person name="Walk T."/>
            <person name="White J."/>
            <person name="Yandava C."/>
            <person name="Burger G."/>
            <person name="Gray M.W."/>
            <person name="Holland P.W.H."/>
            <person name="King N."/>
            <person name="Lang F.B.F."/>
            <person name="Roger A.J."/>
            <person name="Ruiz-Trillo I."/>
            <person name="Lander E."/>
            <person name="Nusbaum C."/>
        </authorList>
    </citation>
    <scope>NUCLEOTIDE SEQUENCE [LARGE SCALE GENOMIC DNA]</scope>
    <source>
        <strain evidence="8 9">ATCC 50062</strain>
    </source>
</reference>
<dbReference type="SMART" id="SM00064">
    <property type="entry name" value="FYVE"/>
    <property type="match status" value="1"/>
</dbReference>
<dbReference type="InterPro" id="IPR058923">
    <property type="entry name" value="RCC1-like_dom"/>
</dbReference>
<evidence type="ECO:0000313" key="8">
    <source>
        <dbReference type="EMBL" id="KNC55771.1"/>
    </source>
</evidence>
<dbReference type="Gene3D" id="3.30.40.10">
    <property type="entry name" value="Zinc/RING finger domain, C3HC4 (zinc finger)"/>
    <property type="match status" value="1"/>
</dbReference>
<keyword evidence="4" id="KW-0862">Zinc</keyword>
<dbReference type="RefSeq" id="XP_013752853.1">
    <property type="nucleotide sequence ID" value="XM_013897399.1"/>
</dbReference>
<dbReference type="SUPFAM" id="SSF57903">
    <property type="entry name" value="FYVE/PHD zinc finger"/>
    <property type="match status" value="1"/>
</dbReference>
<dbReference type="InterPro" id="IPR011011">
    <property type="entry name" value="Znf_FYVE_PHD"/>
</dbReference>
<dbReference type="eggNOG" id="ENOG502QSCJ">
    <property type="taxonomic scope" value="Eukaryota"/>
</dbReference>
<dbReference type="InterPro" id="IPR000306">
    <property type="entry name" value="Znf_FYVE"/>
</dbReference>
<name>A0A0L0DUN7_THETB</name>
<dbReference type="Pfam" id="PF01363">
    <property type="entry name" value="FYVE"/>
    <property type="match status" value="1"/>
</dbReference>
<keyword evidence="2" id="KW-0677">Repeat</keyword>
<dbReference type="InterPro" id="IPR051210">
    <property type="entry name" value="Ub_ligase/GEF_domain"/>
</dbReference>
<feature type="repeat" description="RCC1" evidence="6">
    <location>
        <begin position="250"/>
        <end position="300"/>
    </location>
</feature>
<dbReference type="PROSITE" id="PS50012">
    <property type="entry name" value="RCC1_3"/>
    <property type="match status" value="7"/>
</dbReference>
<dbReference type="InterPro" id="IPR009091">
    <property type="entry name" value="RCC1/BLIP-II"/>
</dbReference>
<feature type="repeat" description="RCC1" evidence="6">
    <location>
        <begin position="405"/>
        <end position="458"/>
    </location>
</feature>
<feature type="domain" description="FYVE-type" evidence="7">
    <location>
        <begin position="515"/>
        <end position="575"/>
    </location>
</feature>
<keyword evidence="3 5" id="KW-0863">Zinc-finger</keyword>
<feature type="repeat" description="RCC1" evidence="6">
    <location>
        <begin position="355"/>
        <end position="404"/>
    </location>
</feature>
<feature type="repeat" description="RCC1" evidence="6">
    <location>
        <begin position="146"/>
        <end position="197"/>
    </location>
</feature>
<dbReference type="InterPro" id="IPR000408">
    <property type="entry name" value="Reg_chr_condens"/>
</dbReference>
<keyword evidence="1" id="KW-0479">Metal-binding</keyword>
<dbReference type="PROSITE" id="PS50178">
    <property type="entry name" value="ZF_FYVE"/>
    <property type="match status" value="1"/>
</dbReference>
<evidence type="ECO:0000313" key="9">
    <source>
        <dbReference type="Proteomes" id="UP000054408"/>
    </source>
</evidence>
<dbReference type="SUPFAM" id="SSF50729">
    <property type="entry name" value="PH domain-like"/>
    <property type="match status" value="1"/>
</dbReference>
<proteinExistence type="predicted"/>
<gene>
    <name evidence="8" type="ORF">AMSG_11202</name>
</gene>
<evidence type="ECO:0000256" key="3">
    <source>
        <dbReference type="ARBA" id="ARBA00022771"/>
    </source>
</evidence>
<feature type="repeat" description="RCC1" evidence="6">
    <location>
        <begin position="301"/>
        <end position="354"/>
    </location>
</feature>
<dbReference type="InterPro" id="IPR011993">
    <property type="entry name" value="PH-like_dom_sf"/>
</dbReference>
<dbReference type="PRINTS" id="PR00633">
    <property type="entry name" value="RCCNDNSATION"/>
</dbReference>
<protein>
    <recommendedName>
        <fullName evidence="7">FYVE-type domain-containing protein</fullName>
    </recommendedName>
</protein>
<dbReference type="STRING" id="461836.A0A0L0DUN7"/>
<keyword evidence="9" id="KW-1185">Reference proteome</keyword>
<dbReference type="SUPFAM" id="SSF50985">
    <property type="entry name" value="RCC1/BLIP-II"/>
    <property type="match status" value="2"/>
</dbReference>
<evidence type="ECO:0000259" key="7">
    <source>
        <dbReference type="PROSITE" id="PS50178"/>
    </source>
</evidence>
<dbReference type="OMA" id="THIACNE"/>
<dbReference type="InterPro" id="IPR017455">
    <property type="entry name" value="Znf_FYVE-rel"/>
</dbReference>
<dbReference type="GeneID" id="25569235"/>
<evidence type="ECO:0000256" key="2">
    <source>
        <dbReference type="ARBA" id="ARBA00022737"/>
    </source>
</evidence>
<dbReference type="AlphaFoldDB" id="A0A0L0DUN7"/>
<evidence type="ECO:0000256" key="5">
    <source>
        <dbReference type="PROSITE-ProRule" id="PRU00091"/>
    </source>
</evidence>
<evidence type="ECO:0000256" key="1">
    <source>
        <dbReference type="ARBA" id="ARBA00022723"/>
    </source>
</evidence>
<evidence type="ECO:0000256" key="4">
    <source>
        <dbReference type="ARBA" id="ARBA00022833"/>
    </source>
</evidence>
<dbReference type="Gene3D" id="2.30.29.30">
    <property type="entry name" value="Pleckstrin-homology domain (PH domain)/Phosphotyrosine-binding domain (PTB)"/>
    <property type="match status" value="1"/>
</dbReference>